<protein>
    <submittedName>
        <fullName evidence="1">Prepilin-type cleavage/methylation N-terminal domain protein</fullName>
    </submittedName>
</protein>
<accession>R6SAT3</accession>
<reference evidence="1" key="1">
    <citation type="submission" date="2012-11" db="EMBL/GenBank/DDBJ databases">
        <title>Dependencies among metagenomic species, viruses, plasmids and units of genetic variation.</title>
        <authorList>
            <person name="Nielsen H.B."/>
            <person name="Almeida M."/>
            <person name="Juncker A.S."/>
            <person name="Rasmussen S."/>
            <person name="Li J."/>
            <person name="Sunagawa S."/>
            <person name="Plichta D."/>
            <person name="Gautier L."/>
            <person name="Le Chatelier E."/>
            <person name="Peletier E."/>
            <person name="Bonde I."/>
            <person name="Nielsen T."/>
            <person name="Manichanh C."/>
            <person name="Arumugam M."/>
            <person name="Batto J."/>
            <person name="Santos M.B.Q.D."/>
            <person name="Blom N."/>
            <person name="Borruel N."/>
            <person name="Burgdorf K.S."/>
            <person name="Boumezbeur F."/>
            <person name="Casellas F."/>
            <person name="Dore J."/>
            <person name="Guarner F."/>
            <person name="Hansen T."/>
            <person name="Hildebrand F."/>
            <person name="Kaas R.S."/>
            <person name="Kennedy S."/>
            <person name="Kristiansen K."/>
            <person name="Kultima J.R."/>
            <person name="Leonard P."/>
            <person name="Levenez F."/>
            <person name="Lund O."/>
            <person name="Moumen B."/>
            <person name="Le Paslier D."/>
            <person name="Pons N."/>
            <person name="Pedersen O."/>
            <person name="Prifti E."/>
            <person name="Qin J."/>
            <person name="Raes J."/>
            <person name="Tap J."/>
            <person name="Tims S."/>
            <person name="Ussery D.W."/>
            <person name="Yamada T."/>
            <person name="MetaHit consortium"/>
            <person name="Renault P."/>
            <person name="Sicheritz-Ponten T."/>
            <person name="Bork P."/>
            <person name="Wang J."/>
            <person name="Brunak S."/>
            <person name="Ehrlich S.D."/>
        </authorList>
    </citation>
    <scope>NUCLEOTIDE SEQUENCE [LARGE SCALE GENOMIC DNA]</scope>
</reference>
<evidence type="ECO:0000313" key="2">
    <source>
        <dbReference type="Proteomes" id="UP000018142"/>
    </source>
</evidence>
<name>R6SAT3_9FIRM</name>
<gene>
    <name evidence="1" type="ORF">BN788_01282</name>
</gene>
<sequence>MELIVTIAIFAVIAAILVPTLLGFTKSARITSANRTASELKKSIAYFLTKADAYSKNYMRISEGSSEVFTVTVTGGVWTVNAVEHPDAFSPDTVTWGHDATVDENTSEVGSTYGEELLGIYLRKSLSTLKNGTLQANCVQGVCLSVWYSADGTPGEIHDLPTFGATDAWVDDEGNPTDTHHWNGTAGVNSDGMTIGTAPALSIA</sequence>
<dbReference type="EMBL" id="CBFJ010000028">
    <property type="protein sequence ID" value="CDC43732.1"/>
    <property type="molecule type" value="Genomic_DNA"/>
</dbReference>
<dbReference type="Proteomes" id="UP000018142">
    <property type="component" value="Unassembled WGS sequence"/>
</dbReference>
<comment type="caution">
    <text evidence="1">The sequence shown here is derived from an EMBL/GenBank/DDBJ whole genome shotgun (WGS) entry which is preliminary data.</text>
</comment>
<evidence type="ECO:0000313" key="1">
    <source>
        <dbReference type="EMBL" id="CDC43732.1"/>
    </source>
</evidence>
<organism evidence="1 2">
    <name type="scientific">[Eubacterium] siraeum CAG:80</name>
    <dbReference type="NCBI Taxonomy" id="1263080"/>
    <lineage>
        <taxon>Bacteria</taxon>
        <taxon>Bacillati</taxon>
        <taxon>Bacillota</taxon>
        <taxon>Clostridia</taxon>
        <taxon>Eubacteriales</taxon>
        <taxon>Oscillospiraceae</taxon>
        <taxon>Oscillospiraceae incertae sedis</taxon>
    </lineage>
</organism>
<dbReference type="SUPFAM" id="SSF54523">
    <property type="entry name" value="Pili subunits"/>
    <property type="match status" value="1"/>
</dbReference>
<dbReference type="Gene3D" id="3.30.700.10">
    <property type="entry name" value="Glycoprotein, Type 4 Pilin"/>
    <property type="match status" value="1"/>
</dbReference>
<proteinExistence type="predicted"/>
<dbReference type="InterPro" id="IPR045584">
    <property type="entry name" value="Pilin-like"/>
</dbReference>
<dbReference type="AlphaFoldDB" id="R6SAT3"/>